<dbReference type="Gene3D" id="3.40.50.300">
    <property type="entry name" value="P-loop containing nucleotide triphosphate hydrolases"/>
    <property type="match status" value="2"/>
</dbReference>
<dbReference type="AlphaFoldDB" id="A0A2T7UAX2"/>
<dbReference type="NCBIfam" id="NF003013">
    <property type="entry name" value="PRK03846.1"/>
    <property type="match status" value="1"/>
</dbReference>
<dbReference type="InterPro" id="IPR009000">
    <property type="entry name" value="Transl_B-barrel_sf"/>
</dbReference>
<sequence length="629" mass="69680">MADLHAKNIADFLASQSNKSTLRFITCGSVDDGKSTLIGRLLFESKAIFDDQLVCLETESRQYGTQGEKIDLALLLDGLQSEREQGITIDVAYRFFATDKRRFIVADTPGHEQYTRNMATGASTADVAVILIDARKGVLTQTRRHSRIVAMMGIRHVVLAVNKMDLVGFSQDTFTTIVADYQAFARDLGFESVRAMPLSGLGGENVLQLSPQMPWYAGPSLMAYLDTVDVSRSSQRQAFRMPVQWVNRPNLDFRGFCGTLAEGRIQAGDAIRVLPSGVQTRVKQVWCGFDEATQAEAGDAVTLTLVDEVDASRGDLLVAVDQPVEVAEQFEARLLWMHEHAMTLGRQYWLKLASKEVTATVTDIKYRVDVNTGAQLAAKSLGLNEIACVNLSTSAPLVFEPYGINRVLGSFILIDKLSFETVGAGILDFALRRASNIHWQALEVNKQARAAQKMQRPQCIWMTGLSGSGKSTIANLLEKRLHAQGMHTYLLDGDNVRHGLNRDLGFTEADRVENIRRVAEVARLMVDAGLVVLVSFISPFKSERAMARSLFEPEEFTEVFVDTPLAECEMRDVKGLYAKARRGELKNFTGIDSPYEAPDTPEVHLLTQDRTAEACVDELMRGIKVAVER</sequence>
<feature type="binding site" evidence="14">
    <location>
        <begin position="28"/>
        <end position="35"/>
    </location>
    <ligand>
        <name>GTP</name>
        <dbReference type="ChEBI" id="CHEBI:37565"/>
    </ligand>
</feature>
<comment type="catalytic activity">
    <reaction evidence="1 15">
        <text>adenosine 5'-phosphosulfate + ATP = 3'-phosphoadenylyl sulfate + ADP + H(+)</text>
        <dbReference type="Rhea" id="RHEA:24152"/>
        <dbReference type="ChEBI" id="CHEBI:15378"/>
        <dbReference type="ChEBI" id="CHEBI:30616"/>
        <dbReference type="ChEBI" id="CHEBI:58243"/>
        <dbReference type="ChEBI" id="CHEBI:58339"/>
        <dbReference type="ChEBI" id="CHEBI:456216"/>
        <dbReference type="EC" id="2.7.1.25"/>
    </reaction>
</comment>
<dbReference type="InterPro" id="IPR041757">
    <property type="entry name" value="CysN_GTP-bd"/>
</dbReference>
<keyword evidence="7 14" id="KW-0548">Nucleotidyltransferase</keyword>
<dbReference type="CDD" id="cd02027">
    <property type="entry name" value="APSK"/>
    <property type="match status" value="1"/>
</dbReference>
<dbReference type="InterPro" id="IPR044139">
    <property type="entry name" value="CysN_NoDQ_III"/>
</dbReference>
<dbReference type="InterPro" id="IPR002891">
    <property type="entry name" value="APS"/>
</dbReference>
<dbReference type="InterPro" id="IPR031157">
    <property type="entry name" value="G_TR_CS"/>
</dbReference>
<dbReference type="InterPro" id="IPR059117">
    <property type="entry name" value="APS_kinase_dom"/>
</dbReference>
<keyword evidence="11 14" id="KW-0342">GTP-binding</keyword>
<dbReference type="CDD" id="cd04166">
    <property type="entry name" value="CysN_ATPS"/>
    <property type="match status" value="1"/>
</dbReference>
<comment type="similarity">
    <text evidence="15">Belongs to the APS kinase family.</text>
</comment>
<dbReference type="SUPFAM" id="SSF52540">
    <property type="entry name" value="P-loop containing nucleoside triphosphate hydrolases"/>
    <property type="match status" value="2"/>
</dbReference>
<evidence type="ECO:0000256" key="3">
    <source>
        <dbReference type="ARBA" id="ARBA00005438"/>
    </source>
</evidence>
<evidence type="ECO:0000256" key="7">
    <source>
        <dbReference type="ARBA" id="ARBA00022695"/>
    </source>
</evidence>
<dbReference type="UniPathway" id="UPA00140">
    <property type="reaction ID" value="UER00204"/>
</dbReference>
<evidence type="ECO:0000256" key="5">
    <source>
        <dbReference type="ARBA" id="ARBA00022458"/>
    </source>
</evidence>
<evidence type="ECO:0000259" key="16">
    <source>
        <dbReference type="PROSITE" id="PS51722"/>
    </source>
</evidence>
<comment type="function">
    <text evidence="2">APS kinase catalyzes the synthesis of activated sulfate.</text>
</comment>
<evidence type="ECO:0000256" key="10">
    <source>
        <dbReference type="ARBA" id="ARBA00022840"/>
    </source>
</evidence>
<dbReference type="GO" id="GO:0005524">
    <property type="term" value="F:ATP binding"/>
    <property type="evidence" value="ECO:0007669"/>
    <property type="project" value="UniProtKB-UniRule"/>
</dbReference>
<organism evidence="17 18">
    <name type="scientific">Limnohabitans planktonicus II-D5</name>
    <dbReference type="NCBI Taxonomy" id="1293045"/>
    <lineage>
        <taxon>Bacteria</taxon>
        <taxon>Pseudomonadati</taxon>
        <taxon>Pseudomonadota</taxon>
        <taxon>Betaproteobacteria</taxon>
        <taxon>Burkholderiales</taxon>
        <taxon>Comamonadaceae</taxon>
        <taxon>Limnohabitans</taxon>
    </lineage>
</organism>
<dbReference type="PROSITE" id="PS00301">
    <property type="entry name" value="G_TR_1"/>
    <property type="match status" value="1"/>
</dbReference>
<dbReference type="NCBIfam" id="TIGR02034">
    <property type="entry name" value="CysN"/>
    <property type="match status" value="1"/>
</dbReference>
<comment type="similarity">
    <text evidence="14">Belongs to the TRAFAC class translation factor GTPase superfamily. Classic translation factor GTPase family. CysN/NodQ subfamily.</text>
</comment>
<dbReference type="InterPro" id="IPR027417">
    <property type="entry name" value="P-loop_NTPase"/>
</dbReference>
<dbReference type="SUPFAM" id="SSF50447">
    <property type="entry name" value="Translation proteins"/>
    <property type="match status" value="1"/>
</dbReference>
<dbReference type="EC" id="2.7.7.4" evidence="14"/>
<keyword evidence="15" id="KW-0597">Phosphoprotein</keyword>
<dbReference type="STRING" id="1293045.H663_17075"/>
<dbReference type="SUPFAM" id="SSF50465">
    <property type="entry name" value="EF-Tu/eEF-1alpha/eIF2-gamma C-terminal domain"/>
    <property type="match status" value="1"/>
</dbReference>
<comment type="function">
    <text evidence="15">Catalyzes the synthesis of activated sulfate.</text>
</comment>
<dbReference type="FunFam" id="3.40.50.300:FF:000212">
    <property type="entry name" value="Adenylyl-sulfate kinase"/>
    <property type="match status" value="1"/>
</dbReference>
<dbReference type="InterPro" id="IPR009001">
    <property type="entry name" value="Transl_elong_EF1A/Init_IF2_C"/>
</dbReference>
<comment type="caution">
    <text evidence="17">The sequence shown here is derived from an EMBL/GenBank/DDBJ whole genome shotgun (WGS) entry which is preliminary data.</text>
</comment>
<comment type="pathway">
    <text evidence="15">Sulfur metabolism; hydrogen sulfide biosynthesis; sulfite from sulfate: step 2/3.</text>
</comment>
<dbReference type="HAMAP" id="MF_00065">
    <property type="entry name" value="Adenylyl_sulf_kinase"/>
    <property type="match status" value="1"/>
</dbReference>
<dbReference type="CDD" id="cd03695">
    <property type="entry name" value="CysN_NodQ_II"/>
    <property type="match status" value="1"/>
</dbReference>
<dbReference type="InterPro" id="IPR000795">
    <property type="entry name" value="T_Tr_GTP-bd_dom"/>
</dbReference>
<dbReference type="GO" id="GO:0005525">
    <property type="term" value="F:GTP binding"/>
    <property type="evidence" value="ECO:0007669"/>
    <property type="project" value="UniProtKB-UniRule"/>
</dbReference>
<dbReference type="GO" id="GO:0000103">
    <property type="term" value="P:sulfate assimilation"/>
    <property type="evidence" value="ECO:0007669"/>
    <property type="project" value="UniProtKB-UniRule"/>
</dbReference>
<dbReference type="GO" id="GO:0004020">
    <property type="term" value="F:adenylylsulfate kinase activity"/>
    <property type="evidence" value="ECO:0007669"/>
    <property type="project" value="UniProtKB-UniRule"/>
</dbReference>
<dbReference type="RefSeq" id="WP_053175586.1">
    <property type="nucleotide sequence ID" value="NZ_LFYT02000023.1"/>
</dbReference>
<dbReference type="NCBIfam" id="NF004035">
    <property type="entry name" value="PRK05506.1"/>
    <property type="match status" value="1"/>
</dbReference>
<evidence type="ECO:0000256" key="11">
    <source>
        <dbReference type="ARBA" id="ARBA00023134"/>
    </source>
</evidence>
<name>A0A2T7UAX2_9BURK</name>
<keyword evidence="18" id="KW-1185">Reference proteome</keyword>
<keyword evidence="6 14" id="KW-0808">Transferase</keyword>
<comment type="pathway">
    <text evidence="14">Sulfur metabolism; hydrogen sulfide biosynthesis; sulfite from sulfate: step 1/3.</text>
</comment>
<dbReference type="InterPro" id="IPR005225">
    <property type="entry name" value="Small_GTP-bd"/>
</dbReference>
<dbReference type="InterPro" id="IPR011779">
    <property type="entry name" value="SO4_adenylTrfase_lsu"/>
</dbReference>
<evidence type="ECO:0000256" key="14">
    <source>
        <dbReference type="HAMAP-Rule" id="MF_00062"/>
    </source>
</evidence>
<evidence type="ECO:0000256" key="15">
    <source>
        <dbReference type="HAMAP-Rule" id="MF_00065"/>
    </source>
</evidence>
<gene>
    <name evidence="15" type="primary">cysC</name>
    <name evidence="14" type="synonym">cysN</name>
    <name evidence="17" type="ORF">H663_015300</name>
</gene>
<comment type="similarity">
    <text evidence="4">In the N-terminal section; belongs to the TRAFAC class translation factor GTPase superfamily. Classic translation factor GTPase family. CysN/NodQ subfamily.</text>
</comment>
<dbReference type="InterPro" id="IPR054696">
    <property type="entry name" value="GTP-eEF1A_C"/>
</dbReference>
<feature type="binding site" evidence="15">
    <location>
        <begin position="464"/>
        <end position="471"/>
    </location>
    <ligand>
        <name>ATP</name>
        <dbReference type="ChEBI" id="CHEBI:30616"/>
    </ligand>
</feature>
<comment type="subunit">
    <text evidence="14">Heterodimer composed of CysD, the smaller subunit, and CysN.</text>
</comment>
<proteinExistence type="inferred from homology"/>
<dbReference type="GO" id="GO:0003924">
    <property type="term" value="F:GTPase activity"/>
    <property type="evidence" value="ECO:0007669"/>
    <property type="project" value="InterPro"/>
</dbReference>
<dbReference type="EMBL" id="LFYT02000023">
    <property type="protein sequence ID" value="PVE41827.1"/>
    <property type="molecule type" value="Genomic_DNA"/>
</dbReference>
<feature type="binding site" evidence="14">
    <location>
        <begin position="162"/>
        <end position="165"/>
    </location>
    <ligand>
        <name>GTP</name>
        <dbReference type="ChEBI" id="CHEBI:37565"/>
    </ligand>
</feature>
<dbReference type="EC" id="2.7.1.25" evidence="15"/>
<dbReference type="PROSITE" id="PS51722">
    <property type="entry name" value="G_TR_2"/>
    <property type="match status" value="1"/>
</dbReference>
<feature type="active site" description="Phosphoserine intermediate" evidence="15">
    <location>
        <position position="538"/>
    </location>
</feature>
<keyword evidence="12" id="KW-0511">Multifunctional enzyme</keyword>
<keyword evidence="5" id="KW-0536">Nodulation</keyword>
<evidence type="ECO:0000313" key="18">
    <source>
        <dbReference type="Proteomes" id="UP000037507"/>
    </source>
</evidence>
<evidence type="ECO:0000256" key="9">
    <source>
        <dbReference type="ARBA" id="ARBA00022777"/>
    </source>
</evidence>
<accession>A0A2T7UAX2</accession>
<reference evidence="17" key="1">
    <citation type="submission" date="2017-04" db="EMBL/GenBank/DDBJ databases">
        <title>Unexpected and diverse lifestyles within the genus Limnohabitans.</title>
        <authorList>
            <person name="Kasalicky V."/>
            <person name="Mehrshad M."/>
            <person name="Andrei S.-A."/>
            <person name="Salcher M."/>
            <person name="Kratochvilova H."/>
            <person name="Simek K."/>
            <person name="Ghai R."/>
        </authorList>
    </citation>
    <scope>NUCLEOTIDE SEQUENCE [LARGE SCALE GENOMIC DNA]</scope>
    <source>
        <strain evidence="17">II-D5</strain>
    </source>
</reference>
<evidence type="ECO:0000256" key="13">
    <source>
        <dbReference type="ARBA" id="ARBA00049370"/>
    </source>
</evidence>
<dbReference type="Proteomes" id="UP000037507">
    <property type="component" value="Unassembled WGS sequence"/>
</dbReference>
<dbReference type="NCBIfam" id="TIGR00231">
    <property type="entry name" value="small_GTP"/>
    <property type="match status" value="1"/>
</dbReference>
<comment type="catalytic activity">
    <reaction evidence="13 14">
        <text>sulfate + ATP + H(+) = adenosine 5'-phosphosulfate + diphosphate</text>
        <dbReference type="Rhea" id="RHEA:18133"/>
        <dbReference type="ChEBI" id="CHEBI:15378"/>
        <dbReference type="ChEBI" id="CHEBI:16189"/>
        <dbReference type="ChEBI" id="CHEBI:30616"/>
        <dbReference type="ChEBI" id="CHEBI:33019"/>
        <dbReference type="ChEBI" id="CHEBI:58243"/>
        <dbReference type="EC" id="2.7.7.4"/>
    </reaction>
</comment>
<dbReference type="OrthoDB" id="9804504at2"/>
<dbReference type="InterPro" id="IPR050100">
    <property type="entry name" value="TRAFAC_GTPase_members"/>
</dbReference>
<evidence type="ECO:0000256" key="4">
    <source>
        <dbReference type="ARBA" id="ARBA00007237"/>
    </source>
</evidence>
<dbReference type="PRINTS" id="PR00315">
    <property type="entry name" value="ELONGATNFCT"/>
</dbReference>
<dbReference type="PANTHER" id="PTHR23115">
    <property type="entry name" value="TRANSLATION FACTOR"/>
    <property type="match status" value="1"/>
</dbReference>
<evidence type="ECO:0000256" key="8">
    <source>
        <dbReference type="ARBA" id="ARBA00022741"/>
    </source>
</evidence>
<dbReference type="FunFam" id="3.40.50.300:FF:000119">
    <property type="entry name" value="Sulfate adenylyltransferase subunit 1"/>
    <property type="match status" value="1"/>
</dbReference>
<dbReference type="Gene3D" id="2.40.30.10">
    <property type="entry name" value="Translation factors"/>
    <property type="match status" value="2"/>
</dbReference>
<protein>
    <recommendedName>
        <fullName evidence="14 15">Multifunctional fusion protein</fullName>
    </recommendedName>
    <domain>
        <recommendedName>
            <fullName evidence="14">Sulfate adenylyltransferase subunit 1</fullName>
            <ecNumber evidence="14">2.7.7.4</ecNumber>
        </recommendedName>
        <alternativeName>
            <fullName evidence="14">ATP-sulfurylase large subunit</fullName>
        </alternativeName>
        <alternativeName>
            <fullName evidence="14">Sulfate adenylate transferase</fullName>
            <shortName evidence="14">SAT</shortName>
        </alternativeName>
    </domain>
    <domain>
        <recommendedName>
            <fullName evidence="15">Adenylyl-sulfate kinase</fullName>
            <ecNumber evidence="15">2.7.1.25</ecNumber>
        </recommendedName>
        <alternativeName>
            <fullName evidence="15">APS kinase</fullName>
        </alternativeName>
        <alternativeName>
            <fullName evidence="15">ATP adenosine-5'-phosphosulfate 3'-phosphotransferase</fullName>
        </alternativeName>
        <alternativeName>
            <fullName evidence="15">Adenosine-5'-phosphosulfate kinase</fullName>
        </alternativeName>
    </domain>
</protein>
<feature type="domain" description="Tr-type G" evidence="16">
    <location>
        <begin position="19"/>
        <end position="221"/>
    </location>
</feature>
<dbReference type="GO" id="GO:0070814">
    <property type="term" value="P:hydrogen sulfide biosynthetic process"/>
    <property type="evidence" value="ECO:0007669"/>
    <property type="project" value="UniProtKB-UniRule"/>
</dbReference>
<dbReference type="NCBIfam" id="TIGR00455">
    <property type="entry name" value="apsK"/>
    <property type="match status" value="1"/>
</dbReference>
<dbReference type="Pfam" id="PF22594">
    <property type="entry name" value="GTP-eEF1A_C"/>
    <property type="match status" value="1"/>
</dbReference>
<evidence type="ECO:0000256" key="12">
    <source>
        <dbReference type="ARBA" id="ARBA00023268"/>
    </source>
</evidence>
<dbReference type="InterPro" id="IPR044138">
    <property type="entry name" value="CysN_II"/>
</dbReference>
<dbReference type="GO" id="GO:0004781">
    <property type="term" value="F:sulfate adenylyltransferase (ATP) activity"/>
    <property type="evidence" value="ECO:0007669"/>
    <property type="project" value="UniProtKB-UniRule"/>
</dbReference>
<dbReference type="HAMAP" id="MF_00062">
    <property type="entry name" value="Sulf_adenylyltr_sub1"/>
    <property type="match status" value="1"/>
</dbReference>
<dbReference type="Pfam" id="PF01583">
    <property type="entry name" value="APS_kinase"/>
    <property type="match status" value="1"/>
</dbReference>
<comment type="function">
    <text evidence="14">With CysD forms the ATP sulfurylase (ATPS) that catalyzes the adenylation of sulfate producing adenosine 5'-phosphosulfate (APS) and diphosphate, the first enzymatic step in sulfur assimilation pathway. APS synthesis involves the formation of a high-energy phosphoric-sulfuric acid anhydride bond driven by GTP hydrolysis by CysN coupled to ATP hydrolysis by CysD.</text>
</comment>
<keyword evidence="8 14" id="KW-0547">Nucleotide-binding</keyword>
<evidence type="ECO:0000313" key="17">
    <source>
        <dbReference type="EMBL" id="PVE41827.1"/>
    </source>
</evidence>
<keyword evidence="10 14" id="KW-0067">ATP-binding</keyword>
<evidence type="ECO:0000256" key="6">
    <source>
        <dbReference type="ARBA" id="ARBA00022679"/>
    </source>
</evidence>
<evidence type="ECO:0000256" key="2">
    <source>
        <dbReference type="ARBA" id="ARBA00002357"/>
    </source>
</evidence>
<feature type="binding site" evidence="14">
    <location>
        <begin position="107"/>
        <end position="111"/>
    </location>
    <ligand>
        <name>GTP</name>
        <dbReference type="ChEBI" id="CHEBI:37565"/>
    </ligand>
</feature>
<comment type="similarity">
    <text evidence="3">In the C-terminal section; belongs to the APS kinase family.</text>
</comment>
<dbReference type="Pfam" id="PF00009">
    <property type="entry name" value="GTP_EFTU"/>
    <property type="match status" value="1"/>
</dbReference>
<dbReference type="CDD" id="cd04095">
    <property type="entry name" value="CysN_NoDQ_III"/>
    <property type="match status" value="1"/>
</dbReference>
<keyword evidence="9 15" id="KW-0418">Kinase</keyword>
<dbReference type="NCBIfam" id="NF003478">
    <property type="entry name" value="PRK05124.1"/>
    <property type="match status" value="1"/>
</dbReference>
<evidence type="ECO:0000256" key="1">
    <source>
        <dbReference type="ARBA" id="ARBA00001823"/>
    </source>
</evidence>